<organism evidence="3 4">
    <name type="scientific">Orbilia blumenaviensis</name>
    <dbReference type="NCBI Taxonomy" id="1796055"/>
    <lineage>
        <taxon>Eukaryota</taxon>
        <taxon>Fungi</taxon>
        <taxon>Dikarya</taxon>
        <taxon>Ascomycota</taxon>
        <taxon>Pezizomycotina</taxon>
        <taxon>Orbiliomycetes</taxon>
        <taxon>Orbiliales</taxon>
        <taxon>Orbiliaceae</taxon>
        <taxon>Orbilia</taxon>
    </lineage>
</organism>
<evidence type="ECO:0000313" key="4">
    <source>
        <dbReference type="Proteomes" id="UP001373714"/>
    </source>
</evidence>
<feature type="chain" id="PRO_5043900427" evidence="2">
    <location>
        <begin position="20"/>
        <end position="394"/>
    </location>
</feature>
<accession>A0AAV9VIC8</accession>
<proteinExistence type="predicted"/>
<gene>
    <name evidence="3" type="ORF">TWF730_005077</name>
</gene>
<sequence>MVFTAYLALSISLITVIRSAPVPPNDPPKTFGSRPGTRVQSSRQPRVFQEDAPLTDIDVTTHYGTAETISIPSVNEEKAGRGWMNNIAGPPLESFPNQRPTHLDDSLARMYHNTPTTYRQGVQPFKSAKLQKGLAMEEPKTAIEVDVEESNSSELAYIPGGNIKNDDRKSTARFNTEKDESRMILQFSDADDQGVYTYLDAENEVYEEEKEEEYDPVRDPFYKDYPLRSKIHHTLRKLLEEPLYKPLPSWKGEIDKLSINIDDSYRTAGKKMRHNLQPIYEGASMMEMQSTVRGGDALPHLRKKIGMPNRGFLPQGRESLQLPSPGLTTGPRIASIVNYNDNSNTFMSEEPNIYREPHTATLTLPEITSSFRRPRDTNIVPKLRLGMNGQATGP</sequence>
<keyword evidence="4" id="KW-1185">Reference proteome</keyword>
<keyword evidence="2" id="KW-0732">Signal</keyword>
<evidence type="ECO:0000256" key="1">
    <source>
        <dbReference type="SAM" id="MobiDB-lite"/>
    </source>
</evidence>
<evidence type="ECO:0000313" key="3">
    <source>
        <dbReference type="EMBL" id="KAK6361343.1"/>
    </source>
</evidence>
<name>A0AAV9VIC8_9PEZI</name>
<evidence type="ECO:0000256" key="2">
    <source>
        <dbReference type="SAM" id="SignalP"/>
    </source>
</evidence>
<reference evidence="3 4" key="1">
    <citation type="submission" date="2019-10" db="EMBL/GenBank/DDBJ databases">
        <authorList>
            <person name="Palmer J.M."/>
        </authorList>
    </citation>
    <scope>NUCLEOTIDE SEQUENCE [LARGE SCALE GENOMIC DNA]</scope>
    <source>
        <strain evidence="3 4">TWF730</strain>
    </source>
</reference>
<dbReference type="EMBL" id="JAVHNS010000002">
    <property type="protein sequence ID" value="KAK6361343.1"/>
    <property type="molecule type" value="Genomic_DNA"/>
</dbReference>
<protein>
    <submittedName>
        <fullName evidence="3">Uncharacterized protein</fullName>
    </submittedName>
</protein>
<feature type="signal peptide" evidence="2">
    <location>
        <begin position="1"/>
        <end position="19"/>
    </location>
</feature>
<feature type="region of interest" description="Disordered" evidence="1">
    <location>
        <begin position="22"/>
        <end position="44"/>
    </location>
</feature>
<dbReference type="Proteomes" id="UP001373714">
    <property type="component" value="Unassembled WGS sequence"/>
</dbReference>
<comment type="caution">
    <text evidence="3">The sequence shown here is derived from an EMBL/GenBank/DDBJ whole genome shotgun (WGS) entry which is preliminary data.</text>
</comment>
<dbReference type="AlphaFoldDB" id="A0AAV9VIC8"/>